<evidence type="ECO:0000256" key="4">
    <source>
        <dbReference type="ARBA" id="ARBA00022475"/>
    </source>
</evidence>
<evidence type="ECO:0000256" key="11">
    <source>
        <dbReference type="ARBA" id="ARBA00023065"/>
    </source>
</evidence>
<dbReference type="CDD" id="cd00371">
    <property type="entry name" value="HMA"/>
    <property type="match status" value="1"/>
</dbReference>
<dbReference type="SUPFAM" id="SSF81653">
    <property type="entry name" value="Calcium ATPase, transduction domain A"/>
    <property type="match status" value="1"/>
</dbReference>
<feature type="transmembrane region" description="Helical" evidence="13">
    <location>
        <begin position="400"/>
        <end position="422"/>
    </location>
</feature>
<feature type="transmembrane region" description="Helical" evidence="13">
    <location>
        <begin position="692"/>
        <end position="713"/>
    </location>
</feature>
<dbReference type="Pfam" id="PF00403">
    <property type="entry name" value="HMA"/>
    <property type="match status" value="1"/>
</dbReference>
<dbReference type="Gene3D" id="3.40.1110.10">
    <property type="entry name" value="Calcium-transporting ATPase, cytoplasmic domain N"/>
    <property type="match status" value="1"/>
</dbReference>
<evidence type="ECO:0000256" key="10">
    <source>
        <dbReference type="ARBA" id="ARBA00022989"/>
    </source>
</evidence>
<protein>
    <submittedName>
        <fullName evidence="15">Heavy metal translocating P-type ATPase metal-binding domain-containing protein</fullName>
    </submittedName>
</protein>
<evidence type="ECO:0000256" key="3">
    <source>
        <dbReference type="ARBA" id="ARBA00022448"/>
    </source>
</evidence>
<dbReference type="InterPro" id="IPR036163">
    <property type="entry name" value="HMA_dom_sf"/>
</dbReference>
<dbReference type="InterPro" id="IPR036412">
    <property type="entry name" value="HAD-like_sf"/>
</dbReference>
<dbReference type="PRINTS" id="PR00119">
    <property type="entry name" value="CATATPASE"/>
</dbReference>
<evidence type="ECO:0000259" key="14">
    <source>
        <dbReference type="PROSITE" id="PS50846"/>
    </source>
</evidence>
<keyword evidence="10 13" id="KW-1133">Transmembrane helix</keyword>
<evidence type="ECO:0000256" key="1">
    <source>
        <dbReference type="ARBA" id="ARBA00004651"/>
    </source>
</evidence>
<dbReference type="InterPro" id="IPR023299">
    <property type="entry name" value="ATPase_P-typ_cyto_dom_N"/>
</dbReference>
<keyword evidence="16" id="KW-1185">Reference proteome</keyword>
<evidence type="ECO:0000256" key="7">
    <source>
        <dbReference type="ARBA" id="ARBA00022723"/>
    </source>
</evidence>
<dbReference type="PANTHER" id="PTHR43520:SF5">
    <property type="entry name" value="CATION-TRANSPORTING P-TYPE ATPASE-RELATED"/>
    <property type="match status" value="1"/>
</dbReference>
<dbReference type="InterPro" id="IPR023214">
    <property type="entry name" value="HAD_sf"/>
</dbReference>
<keyword evidence="12 13" id="KW-0472">Membrane</keyword>
<comment type="caution">
    <text evidence="15">The sequence shown here is derived from an EMBL/GenBank/DDBJ whole genome shotgun (WGS) entry which is preliminary data.</text>
</comment>
<evidence type="ECO:0000256" key="6">
    <source>
        <dbReference type="ARBA" id="ARBA00022692"/>
    </source>
</evidence>
<dbReference type="PROSITE" id="PS50846">
    <property type="entry name" value="HMA_2"/>
    <property type="match status" value="1"/>
</dbReference>
<dbReference type="PANTHER" id="PTHR43520">
    <property type="entry name" value="ATP7, ISOFORM B"/>
    <property type="match status" value="1"/>
</dbReference>
<dbReference type="InterPro" id="IPR018303">
    <property type="entry name" value="ATPase_P-typ_P_site"/>
</dbReference>
<dbReference type="PROSITE" id="PS00154">
    <property type="entry name" value="ATPASE_E1_E2"/>
    <property type="match status" value="1"/>
</dbReference>
<dbReference type="NCBIfam" id="TIGR01494">
    <property type="entry name" value="ATPase_P-type"/>
    <property type="match status" value="1"/>
</dbReference>
<dbReference type="SUPFAM" id="SSF56784">
    <property type="entry name" value="HAD-like"/>
    <property type="match status" value="1"/>
</dbReference>
<evidence type="ECO:0000256" key="12">
    <source>
        <dbReference type="ARBA" id="ARBA00023136"/>
    </source>
</evidence>
<feature type="transmembrane region" description="Helical" evidence="13">
    <location>
        <begin position="719"/>
        <end position="742"/>
    </location>
</feature>
<keyword evidence="3" id="KW-0813">Transport</keyword>
<sequence length="750" mass="84229">MGTYYSIESAPGIKPKDAGGKYAFLDNEDLTRELVNFKEGNLTNFTAFLPEIHCSSCIWLLENLHKLQPGVKSSQVNFTKKEATITFDHSVISLRKMAELMDAIGYPPAIGKPQGQKNKIINNHFIIQLGVAGFCFGNIMLFSFPEYLNVDDTFDEYRNFFAYLIFALSLPILFFSAKDYLISAYKALRIKVLNLDVPISLGILVLYAKSTYDIFSGLGPGYMDSFAGFIFFLLVGKWFQNKTYQALSFDRDYTSYFPLAVTRFTADNKEEIVQIEKIKPGDELLIHNEEILPADAILLDSEARMDYSFVTGESDQIKKSANAVLFAGGKLIGKSARVKVKEQVKRSYLTDLWNNEVFKREKSGLSKIQDTVSRYFLLVLLIITCIIAGFWLWIDPSMVVPVVTAVLIVACPCALSLSYPFTFGNILRAIGRNGLYLKNTRVIEDLDEITDVVFDKTGTLTLGSSKDVTYEGELLTPDQLALIDFATRSSTHPMSVAIRSYIQHNYEYEPISGEFEEHAGLGIAASTSLNQLKIGSYRFVDTEKIDEETTSFIQWNGYIIGRFYIRQVFRPHIENLISTWQKKGYKLHVLTGDNERSRDSLEKLFSESSLLNFHQSPQMKLEYIRSLQENGKRVLMFGDGLNDAGALKQSDVGIAVSDNIYQFSPACDGILDAGHFSKLPNIMELAAYGKQALKICFLFSLLYNIIGLSFAATGMLSPLIAAILMPLSSITVVFLSFILVTLRAKRTELL</sequence>
<dbReference type="InterPro" id="IPR008250">
    <property type="entry name" value="ATPase_P-typ_transduc_dom_A_sf"/>
</dbReference>
<comment type="similarity">
    <text evidence="2">Belongs to the cation transport ATPase (P-type) (TC 3.A.3) family. Type IB subfamily.</text>
</comment>
<dbReference type="Pfam" id="PF00702">
    <property type="entry name" value="Hydrolase"/>
    <property type="match status" value="1"/>
</dbReference>
<comment type="subcellular location">
    <subcellularLocation>
        <location evidence="1">Cell membrane</location>
        <topology evidence="1">Multi-pass membrane protein</topology>
    </subcellularLocation>
</comment>
<keyword evidence="6 13" id="KW-0812">Transmembrane</keyword>
<evidence type="ECO:0000313" key="16">
    <source>
        <dbReference type="Proteomes" id="UP001501126"/>
    </source>
</evidence>
<gene>
    <name evidence="15" type="ORF">GCM10009118_01710</name>
</gene>
<feature type="domain" description="HMA" evidence="14">
    <location>
        <begin position="43"/>
        <end position="109"/>
    </location>
</feature>
<dbReference type="InterPro" id="IPR001757">
    <property type="entry name" value="P_typ_ATPase"/>
</dbReference>
<dbReference type="SUPFAM" id="SSF55008">
    <property type="entry name" value="HMA, heavy metal-associated domain"/>
    <property type="match status" value="1"/>
</dbReference>
<evidence type="ECO:0000256" key="13">
    <source>
        <dbReference type="SAM" id="Phobius"/>
    </source>
</evidence>
<proteinExistence type="inferred from homology"/>
<dbReference type="InterPro" id="IPR059000">
    <property type="entry name" value="ATPase_P-type_domA"/>
</dbReference>
<keyword evidence="5" id="KW-0597">Phosphoprotein</keyword>
<organism evidence="15 16">
    <name type="scientific">Wandonia haliotis</name>
    <dbReference type="NCBI Taxonomy" id="574963"/>
    <lineage>
        <taxon>Bacteria</taxon>
        <taxon>Pseudomonadati</taxon>
        <taxon>Bacteroidota</taxon>
        <taxon>Flavobacteriia</taxon>
        <taxon>Flavobacteriales</taxon>
        <taxon>Crocinitomicaceae</taxon>
        <taxon>Wandonia</taxon>
    </lineage>
</organism>
<keyword evidence="11" id="KW-0406">Ion transport</keyword>
<evidence type="ECO:0000256" key="2">
    <source>
        <dbReference type="ARBA" id="ARBA00006024"/>
    </source>
</evidence>
<feature type="transmembrane region" description="Helical" evidence="13">
    <location>
        <begin position="375"/>
        <end position="394"/>
    </location>
</feature>
<evidence type="ECO:0000256" key="5">
    <source>
        <dbReference type="ARBA" id="ARBA00022553"/>
    </source>
</evidence>
<keyword evidence="9" id="KW-1278">Translocase</keyword>
<reference evidence="15 16" key="1">
    <citation type="journal article" date="2019" name="Int. J. Syst. Evol. Microbiol.">
        <title>The Global Catalogue of Microorganisms (GCM) 10K type strain sequencing project: providing services to taxonomists for standard genome sequencing and annotation.</title>
        <authorList>
            <consortium name="The Broad Institute Genomics Platform"/>
            <consortium name="The Broad Institute Genome Sequencing Center for Infectious Disease"/>
            <person name="Wu L."/>
            <person name="Ma J."/>
        </authorList>
    </citation>
    <scope>NUCLEOTIDE SEQUENCE [LARGE SCALE GENOMIC DNA]</scope>
    <source>
        <strain evidence="15 16">JCM 16083</strain>
    </source>
</reference>
<dbReference type="Gene3D" id="2.70.150.10">
    <property type="entry name" value="Calcium-transporting ATPase, cytoplasmic transduction domain A"/>
    <property type="match status" value="1"/>
</dbReference>
<feature type="transmembrane region" description="Helical" evidence="13">
    <location>
        <begin position="188"/>
        <end position="208"/>
    </location>
</feature>
<dbReference type="EMBL" id="BAAAFH010000003">
    <property type="protein sequence ID" value="GAA0873763.1"/>
    <property type="molecule type" value="Genomic_DNA"/>
</dbReference>
<dbReference type="Pfam" id="PF00122">
    <property type="entry name" value="E1-E2_ATPase"/>
    <property type="match status" value="1"/>
</dbReference>
<dbReference type="Gene3D" id="3.30.70.100">
    <property type="match status" value="1"/>
</dbReference>
<evidence type="ECO:0000313" key="15">
    <source>
        <dbReference type="EMBL" id="GAA0873763.1"/>
    </source>
</evidence>
<evidence type="ECO:0000256" key="9">
    <source>
        <dbReference type="ARBA" id="ARBA00022967"/>
    </source>
</evidence>
<feature type="transmembrane region" description="Helical" evidence="13">
    <location>
        <begin position="214"/>
        <end position="235"/>
    </location>
</feature>
<feature type="transmembrane region" description="Helical" evidence="13">
    <location>
        <begin position="157"/>
        <end position="176"/>
    </location>
</feature>
<accession>A0ABN1MKK3</accession>
<keyword evidence="4" id="KW-1003">Cell membrane</keyword>
<evidence type="ECO:0000256" key="8">
    <source>
        <dbReference type="ARBA" id="ARBA00022842"/>
    </source>
</evidence>
<name>A0ABN1MKK3_9FLAO</name>
<keyword evidence="7" id="KW-0479">Metal-binding</keyword>
<feature type="transmembrane region" description="Helical" evidence="13">
    <location>
        <begin position="125"/>
        <end position="145"/>
    </location>
</feature>
<dbReference type="PRINTS" id="PR00943">
    <property type="entry name" value="CUATPASE"/>
</dbReference>
<keyword evidence="8" id="KW-0460">Magnesium</keyword>
<dbReference type="Gene3D" id="3.40.50.1000">
    <property type="entry name" value="HAD superfamily/HAD-like"/>
    <property type="match status" value="1"/>
</dbReference>
<dbReference type="InterPro" id="IPR006121">
    <property type="entry name" value="HMA_dom"/>
</dbReference>
<dbReference type="Proteomes" id="UP001501126">
    <property type="component" value="Unassembled WGS sequence"/>
</dbReference>